<proteinExistence type="predicted"/>
<sequence>DVVGSSPTAGVEQKQKPTWFLLFLFYSLFFDKLEEGTLKTFIRLKGSYRRMNTSNFSYGIMCLL</sequence>
<protein>
    <submittedName>
        <fullName evidence="1">Uncharacterized protein</fullName>
    </submittedName>
</protein>
<dbReference type="Proteomes" id="UP000015750">
    <property type="component" value="Unassembled WGS sequence"/>
</dbReference>
<feature type="non-terminal residue" evidence="1">
    <location>
        <position position="1"/>
    </location>
</feature>
<comment type="caution">
    <text evidence="1">The sequence shown here is derived from an EMBL/GenBank/DDBJ whole genome shotgun (WGS) entry which is preliminary data.</text>
</comment>
<reference evidence="1 2" key="1">
    <citation type="submission" date="2013-06" db="EMBL/GenBank/DDBJ databases">
        <authorList>
            <person name="Weinstock G."/>
            <person name="Sodergren E."/>
            <person name="Lobos E.A."/>
            <person name="Fulton L."/>
            <person name="Fulton R."/>
            <person name="Courtney L."/>
            <person name="Fronick C."/>
            <person name="O'Laughlin M."/>
            <person name="Godfrey J."/>
            <person name="Wilson R.M."/>
            <person name="Miner T."/>
            <person name="Farmer C."/>
            <person name="Delehaunty K."/>
            <person name="Cordes M."/>
            <person name="Minx P."/>
            <person name="Tomlinson C."/>
            <person name="Chen J."/>
            <person name="Wollam A."/>
            <person name="Pepin K.H."/>
            <person name="Bhonagiri V."/>
            <person name="Zhang X."/>
            <person name="Warren W."/>
            <person name="Mitreva M."/>
            <person name="Mardis E.R."/>
            <person name="Wilson R.K."/>
        </authorList>
    </citation>
    <scope>NUCLEOTIDE SEQUENCE [LARGE SCALE GENOMIC DNA]</scope>
    <source>
        <strain evidence="1 2">RP2S-4</strain>
    </source>
</reference>
<dbReference type="AlphaFoldDB" id="A0ABC9TJV4"/>
<gene>
    <name evidence="1" type="ORF">D358_01260</name>
</gene>
<dbReference type="RefSeq" id="WP_002392346.1">
    <property type="nucleotide sequence ID" value="NZ_KE351866.1"/>
</dbReference>
<evidence type="ECO:0000313" key="2">
    <source>
        <dbReference type="Proteomes" id="UP000015750"/>
    </source>
</evidence>
<evidence type="ECO:0000313" key="1">
    <source>
        <dbReference type="EMBL" id="EPI09288.1"/>
    </source>
</evidence>
<dbReference type="EMBL" id="ATIR01000036">
    <property type="protein sequence ID" value="EPI09288.1"/>
    <property type="molecule type" value="Genomic_DNA"/>
</dbReference>
<accession>A0ABC9TJV4</accession>
<organism evidence="1 2">
    <name type="scientific">Enterococcus faecalis RP2S-4</name>
    <dbReference type="NCBI Taxonomy" id="1244145"/>
    <lineage>
        <taxon>Bacteria</taxon>
        <taxon>Bacillati</taxon>
        <taxon>Bacillota</taxon>
        <taxon>Bacilli</taxon>
        <taxon>Lactobacillales</taxon>
        <taxon>Enterococcaceae</taxon>
        <taxon>Enterococcus</taxon>
    </lineage>
</organism>
<name>A0ABC9TJV4_ENTFL</name>